<dbReference type="NCBIfam" id="TIGR01613">
    <property type="entry name" value="primase_Cterm"/>
    <property type="match status" value="1"/>
</dbReference>
<reference evidence="7" key="1">
    <citation type="submission" date="2022-06" db="EMBL/GenBank/DDBJ databases">
        <title>Complete genome sequence of Streptomyces nigrescens HEK616.</title>
        <authorList>
            <person name="Asamizu S."/>
            <person name="Onaka H."/>
        </authorList>
    </citation>
    <scope>NUCLEOTIDE SEQUENCE</scope>
    <source>
        <strain evidence="7">HEK616</strain>
    </source>
</reference>
<keyword evidence="4" id="KW-0067">ATP-binding</keyword>
<feature type="domain" description="SF3 helicase" evidence="6">
    <location>
        <begin position="186"/>
        <end position="343"/>
    </location>
</feature>
<feature type="region of interest" description="Disordered" evidence="5">
    <location>
        <begin position="1"/>
        <end position="21"/>
    </location>
</feature>
<dbReference type="SUPFAM" id="SSF52540">
    <property type="entry name" value="P-loop containing nucleoside triphosphate hydrolases"/>
    <property type="match status" value="1"/>
</dbReference>
<dbReference type="InterPro" id="IPR045455">
    <property type="entry name" value="NrS-1_pol-like_helicase"/>
</dbReference>
<evidence type="ECO:0000256" key="1">
    <source>
        <dbReference type="ARBA" id="ARBA00022741"/>
    </source>
</evidence>
<evidence type="ECO:0000256" key="5">
    <source>
        <dbReference type="SAM" id="MobiDB-lite"/>
    </source>
</evidence>
<evidence type="ECO:0000259" key="6">
    <source>
        <dbReference type="PROSITE" id="PS51206"/>
    </source>
</evidence>
<dbReference type="InterPro" id="IPR014015">
    <property type="entry name" value="Helicase_SF3_DNA-vir"/>
</dbReference>
<dbReference type="InterPro" id="IPR006500">
    <property type="entry name" value="Helicase_put_C_phage/plasmid"/>
</dbReference>
<gene>
    <name evidence="7" type="ORF">HEK616_68260</name>
</gene>
<dbReference type="Pfam" id="PF19263">
    <property type="entry name" value="DUF5906"/>
    <property type="match status" value="1"/>
</dbReference>
<accession>A0ABM8A3T9</accession>
<dbReference type="PANTHER" id="PTHR35372:SF2">
    <property type="entry name" value="SF3 HELICASE DOMAIN-CONTAINING PROTEIN"/>
    <property type="match status" value="1"/>
</dbReference>
<dbReference type="InterPro" id="IPR027417">
    <property type="entry name" value="P-loop_NTPase"/>
</dbReference>
<name>A0ABM8A3T9_STRNI</name>
<evidence type="ECO:0000313" key="7">
    <source>
        <dbReference type="EMBL" id="BDM73339.1"/>
    </source>
</evidence>
<dbReference type="Gene3D" id="3.40.50.300">
    <property type="entry name" value="P-loop containing nucleotide triphosphate hydrolases"/>
    <property type="match status" value="1"/>
</dbReference>
<keyword evidence="3" id="KW-0347">Helicase</keyword>
<dbReference type="Pfam" id="PF08706">
    <property type="entry name" value="D5_N"/>
    <property type="match status" value="1"/>
</dbReference>
<dbReference type="Pfam" id="PF03288">
    <property type="entry name" value="Pox_D5"/>
    <property type="match status" value="1"/>
</dbReference>
<dbReference type="InterPro" id="IPR004968">
    <property type="entry name" value="DNA_primase/NTPase_C"/>
</dbReference>
<feature type="compositionally biased region" description="Polar residues" evidence="5">
    <location>
        <begin position="466"/>
        <end position="486"/>
    </location>
</feature>
<dbReference type="PANTHER" id="PTHR35372">
    <property type="entry name" value="ATP BINDING PROTEIN-RELATED"/>
    <property type="match status" value="1"/>
</dbReference>
<evidence type="ECO:0000256" key="2">
    <source>
        <dbReference type="ARBA" id="ARBA00022801"/>
    </source>
</evidence>
<sequence length="539" mass="59078">MSHSAATEAEQIPPPSNPMAVARHLAPDWQGTDGQLICRRWRGSWMRWAGSSWRELDEQQVRASLYQRLEHTTYEAGTDKDGEPEIRPWAPTKQKIGNLLDALTSITLLPSDVDAPTWIGDDTTTADAHGPIVACENGLLRVSDRELLPLTPDFFNLVSVPFAYDPQATAPNWERFLHQVWPDDQASIDALQEWFGYVLSGRTDQQKILLIVGPTRSGKGTIARVMAELVGRGNLAGPTLAGLGSNFGLSTLLGKPLAVISDARLSGRDGGQVVERLLTISGEDTIDIDRKFRDPWTGKLPTRLMILSNELPNFGDSSGVIARRFIALNMTVSWLGKEDTDLTDKLAAEMPGILNWALDGLARLEEKGRITEPPSSREAVTTMQDTASPTSAFVRECCQTGPAVEVTVDALWAVWKDWAEDNGVRSVGTKQMFGRNLQSVVPQLRRTRPRDDTGKQVPTYTGITLINSPHSQPGRDSTRLSATDTALSRDETRPNALRTQPDDAQPAGISGPNVGPCVSCQTPTVRYGPYGNPHCRDCR</sequence>
<dbReference type="InterPro" id="IPR014818">
    <property type="entry name" value="Phage/plasmid_primase_P4_C"/>
</dbReference>
<dbReference type="RefSeq" id="WP_261956589.1">
    <property type="nucleotide sequence ID" value="NZ_AP026073.1"/>
</dbReference>
<proteinExistence type="predicted"/>
<keyword evidence="2" id="KW-0378">Hydrolase</keyword>
<dbReference type="PROSITE" id="PS51206">
    <property type="entry name" value="SF3_HELICASE_1"/>
    <property type="match status" value="1"/>
</dbReference>
<evidence type="ECO:0000256" key="3">
    <source>
        <dbReference type="ARBA" id="ARBA00022806"/>
    </source>
</evidence>
<keyword evidence="1" id="KW-0547">Nucleotide-binding</keyword>
<protein>
    <recommendedName>
        <fullName evidence="6">SF3 helicase domain-containing protein</fullName>
    </recommendedName>
</protein>
<organism evidence="7 8">
    <name type="scientific">Streptomyces nigrescens</name>
    <dbReference type="NCBI Taxonomy" id="1920"/>
    <lineage>
        <taxon>Bacteria</taxon>
        <taxon>Bacillati</taxon>
        <taxon>Actinomycetota</taxon>
        <taxon>Actinomycetes</taxon>
        <taxon>Kitasatosporales</taxon>
        <taxon>Streptomycetaceae</taxon>
        <taxon>Streptomyces</taxon>
    </lineage>
</organism>
<evidence type="ECO:0000256" key="4">
    <source>
        <dbReference type="ARBA" id="ARBA00022840"/>
    </source>
</evidence>
<feature type="region of interest" description="Disordered" evidence="5">
    <location>
        <begin position="466"/>
        <end position="510"/>
    </location>
</feature>
<dbReference type="Proteomes" id="UP001059597">
    <property type="component" value="Chromosome"/>
</dbReference>
<dbReference type="InterPro" id="IPR051620">
    <property type="entry name" value="ORF904-like_C"/>
</dbReference>
<evidence type="ECO:0000313" key="8">
    <source>
        <dbReference type="Proteomes" id="UP001059597"/>
    </source>
</evidence>
<dbReference type="EMBL" id="AP026073">
    <property type="protein sequence ID" value="BDM73339.1"/>
    <property type="molecule type" value="Genomic_DNA"/>
</dbReference>
<keyword evidence="8" id="KW-1185">Reference proteome</keyword>